<organism evidence="2 3">
    <name type="scientific">Stenotrophomonas maltophilia</name>
    <name type="common">Pseudomonas maltophilia</name>
    <name type="synonym">Xanthomonas maltophilia</name>
    <dbReference type="NCBI Taxonomy" id="40324"/>
    <lineage>
        <taxon>Bacteria</taxon>
        <taxon>Pseudomonadati</taxon>
        <taxon>Pseudomonadota</taxon>
        <taxon>Gammaproteobacteria</taxon>
        <taxon>Lysobacterales</taxon>
        <taxon>Lysobacteraceae</taxon>
        <taxon>Stenotrophomonas</taxon>
        <taxon>Stenotrophomonas maltophilia group</taxon>
    </lineage>
</organism>
<evidence type="ECO:0000313" key="2">
    <source>
        <dbReference type="EMBL" id="MBH1790815.1"/>
    </source>
</evidence>
<accession>A0A2R3Q2X6</accession>
<dbReference type="InterPro" id="IPR002586">
    <property type="entry name" value="CobQ/CobB/MinD/ParA_Nub-bd_dom"/>
</dbReference>
<reference evidence="2" key="1">
    <citation type="submission" date="2020-11" db="EMBL/GenBank/DDBJ databases">
        <title>Enhanced detection system for hospital associated transmission using whole genome sequencing surveillance.</title>
        <authorList>
            <person name="Harrison L.H."/>
            <person name="Van Tyne D."/>
            <person name="Marsh J.W."/>
            <person name="Griffith M.P."/>
            <person name="Snyder D.J."/>
            <person name="Cooper V.S."/>
            <person name="Mustapha M."/>
        </authorList>
    </citation>
    <scope>NUCLEOTIDE SEQUENCE</scope>
    <source>
        <strain evidence="2">STEN00053</strain>
    </source>
</reference>
<dbReference type="AlphaFoldDB" id="A0A2R3Q2X6"/>
<sequence length="198" mass="22071">MRLCNFSLKGGVGRTTLALNLAGCYARDPNLRVLVNDRDRQSSCLAFSGLSDETPFTVSRSRSPGFDIEIMDMRNDMPDNEALPDADLYLVPTLLDVASFVIFLRTVDVLEKKGKRYLPIANRANEKRAAHRRRLEHPKMSGAILVRDRALFADCYEEGKTVFDANGRWARVAQEEIHALAVRVHDILVAGAGRRAAA</sequence>
<gene>
    <name evidence="2" type="ORF">I5V89_13130</name>
</gene>
<evidence type="ECO:0000259" key="1">
    <source>
        <dbReference type="Pfam" id="PF01656"/>
    </source>
</evidence>
<feature type="domain" description="CobQ/CobB/MinD/ParA nucleotide binding" evidence="1">
    <location>
        <begin position="6"/>
        <end position="96"/>
    </location>
</feature>
<comment type="caution">
    <text evidence="2">The sequence shown here is derived from an EMBL/GenBank/DDBJ whole genome shotgun (WGS) entry which is preliminary data.</text>
</comment>
<dbReference type="SUPFAM" id="SSF52540">
    <property type="entry name" value="P-loop containing nucleoside triphosphate hydrolases"/>
    <property type="match status" value="1"/>
</dbReference>
<dbReference type="Proteomes" id="UP000634179">
    <property type="component" value="Unassembled WGS sequence"/>
</dbReference>
<dbReference type="EMBL" id="JADUOV010000008">
    <property type="protein sequence ID" value="MBH1790815.1"/>
    <property type="molecule type" value="Genomic_DNA"/>
</dbReference>
<dbReference type="RefSeq" id="WP_006375366.1">
    <property type="nucleotide sequence ID" value="NZ_CP027562.1"/>
</dbReference>
<dbReference type="Pfam" id="PF01656">
    <property type="entry name" value="CbiA"/>
    <property type="match status" value="1"/>
</dbReference>
<name>A0A2R3Q2X6_STEMA</name>
<dbReference type="InterPro" id="IPR027417">
    <property type="entry name" value="P-loop_NTPase"/>
</dbReference>
<dbReference type="Gene3D" id="3.40.50.300">
    <property type="entry name" value="P-loop containing nucleotide triphosphate hydrolases"/>
    <property type="match status" value="1"/>
</dbReference>
<proteinExistence type="predicted"/>
<dbReference type="CDD" id="cd02042">
    <property type="entry name" value="ParAB_family"/>
    <property type="match status" value="1"/>
</dbReference>
<protein>
    <submittedName>
        <fullName evidence="2">ParA family protein</fullName>
    </submittedName>
</protein>
<evidence type="ECO:0000313" key="3">
    <source>
        <dbReference type="Proteomes" id="UP000634179"/>
    </source>
</evidence>